<dbReference type="InterPro" id="IPR041698">
    <property type="entry name" value="Methyltransf_25"/>
</dbReference>
<dbReference type="InterPro" id="IPR029063">
    <property type="entry name" value="SAM-dependent_MTases_sf"/>
</dbReference>
<dbReference type="PANTHER" id="PTHR43464:SF19">
    <property type="entry name" value="UBIQUINONE BIOSYNTHESIS O-METHYLTRANSFERASE, MITOCHONDRIAL"/>
    <property type="match status" value="1"/>
</dbReference>
<protein>
    <submittedName>
        <fullName evidence="5">2-polyprenyl-3-methyl-5-hydroxy-6-metoxy-1, 4-benzoquinol methylase</fullName>
    </submittedName>
</protein>
<dbReference type="GO" id="GO:0032259">
    <property type="term" value="P:methylation"/>
    <property type="evidence" value="ECO:0007669"/>
    <property type="project" value="UniProtKB-KW"/>
</dbReference>
<dbReference type="EMBL" id="JAGIOB010000001">
    <property type="protein sequence ID" value="MBP2416210.1"/>
    <property type="molecule type" value="Genomic_DNA"/>
</dbReference>
<dbReference type="GO" id="GO:0008168">
    <property type="term" value="F:methyltransferase activity"/>
    <property type="evidence" value="ECO:0007669"/>
    <property type="project" value="UniProtKB-KW"/>
</dbReference>
<evidence type="ECO:0000259" key="4">
    <source>
        <dbReference type="Pfam" id="PF13649"/>
    </source>
</evidence>
<accession>A0ABS4Z639</accession>
<gene>
    <name evidence="5" type="ORF">JOF54_001132</name>
</gene>
<organism evidence="5 6">
    <name type="scientific">Microlunatus capsulatus</name>
    <dbReference type="NCBI Taxonomy" id="99117"/>
    <lineage>
        <taxon>Bacteria</taxon>
        <taxon>Bacillati</taxon>
        <taxon>Actinomycetota</taxon>
        <taxon>Actinomycetes</taxon>
        <taxon>Propionibacteriales</taxon>
        <taxon>Propionibacteriaceae</taxon>
        <taxon>Microlunatus</taxon>
    </lineage>
</organism>
<name>A0ABS4Z639_9ACTN</name>
<dbReference type="Pfam" id="PF13649">
    <property type="entry name" value="Methyltransf_25"/>
    <property type="match status" value="1"/>
</dbReference>
<evidence type="ECO:0000256" key="2">
    <source>
        <dbReference type="ARBA" id="ARBA00022679"/>
    </source>
</evidence>
<evidence type="ECO:0000313" key="5">
    <source>
        <dbReference type="EMBL" id="MBP2416210.1"/>
    </source>
</evidence>
<evidence type="ECO:0000256" key="1">
    <source>
        <dbReference type="ARBA" id="ARBA00022603"/>
    </source>
</evidence>
<dbReference type="CDD" id="cd02440">
    <property type="entry name" value="AdoMet_MTases"/>
    <property type="match status" value="1"/>
</dbReference>
<keyword evidence="2" id="KW-0808">Transferase</keyword>
<comment type="caution">
    <text evidence="5">The sequence shown here is derived from an EMBL/GenBank/DDBJ whole genome shotgun (WGS) entry which is preliminary data.</text>
</comment>
<proteinExistence type="predicted"/>
<dbReference type="PANTHER" id="PTHR43464">
    <property type="entry name" value="METHYLTRANSFERASE"/>
    <property type="match status" value="1"/>
</dbReference>
<dbReference type="RefSeq" id="WP_210053775.1">
    <property type="nucleotide sequence ID" value="NZ_BAAAMH010000012.1"/>
</dbReference>
<keyword evidence="3" id="KW-0949">S-adenosyl-L-methionine</keyword>
<evidence type="ECO:0000256" key="3">
    <source>
        <dbReference type="ARBA" id="ARBA00022691"/>
    </source>
</evidence>
<dbReference type="SUPFAM" id="SSF53335">
    <property type="entry name" value="S-adenosyl-L-methionine-dependent methyltransferases"/>
    <property type="match status" value="1"/>
</dbReference>
<evidence type="ECO:0000313" key="6">
    <source>
        <dbReference type="Proteomes" id="UP000758168"/>
    </source>
</evidence>
<sequence>MSVDLRHRDTAVLELMDDPDCDEQALRRTYARFGLVNRLVAGWRRTYRELLAPRLSAERTTTLLDVGFGGGDLARALAGWARADGLRLVVDAVDPDPRALAFVRDRPATPGVTFRAADTAALVAAGERFDLVTSNHLLHHLDADALGRVLEECTRLARGLVVHSDLRRSRAAYLGWWLAARPAARDSFLHTDGLRSIRRSYTPDELARALPDGWRVRPQAPFRLLATWSPRG</sequence>
<reference evidence="5 6" key="1">
    <citation type="submission" date="2021-03" db="EMBL/GenBank/DDBJ databases">
        <title>Sequencing the genomes of 1000 actinobacteria strains.</title>
        <authorList>
            <person name="Klenk H.-P."/>
        </authorList>
    </citation>
    <scope>NUCLEOTIDE SEQUENCE [LARGE SCALE GENOMIC DNA]</scope>
    <source>
        <strain evidence="5 6">DSM 12936</strain>
    </source>
</reference>
<dbReference type="Gene3D" id="3.40.50.150">
    <property type="entry name" value="Vaccinia Virus protein VP39"/>
    <property type="match status" value="1"/>
</dbReference>
<dbReference type="NCBIfam" id="NF004851">
    <property type="entry name" value="PRK06202.1"/>
    <property type="match status" value="1"/>
</dbReference>
<keyword evidence="6" id="KW-1185">Reference proteome</keyword>
<keyword evidence="1 5" id="KW-0489">Methyltransferase</keyword>
<dbReference type="Proteomes" id="UP000758168">
    <property type="component" value="Unassembled WGS sequence"/>
</dbReference>
<feature type="domain" description="Methyltransferase" evidence="4">
    <location>
        <begin position="64"/>
        <end position="157"/>
    </location>
</feature>